<evidence type="ECO:0000313" key="2">
    <source>
        <dbReference type="Proteomes" id="UP000295689"/>
    </source>
</evidence>
<dbReference type="EMBL" id="SLVV01000009">
    <property type="protein sequence ID" value="TCN23091.1"/>
    <property type="molecule type" value="Genomic_DNA"/>
</dbReference>
<keyword evidence="1" id="KW-0167">Capsid protein</keyword>
<dbReference type="InterPro" id="IPR020108">
    <property type="entry name" value="Spore_coat_CotD"/>
</dbReference>
<gene>
    <name evidence="1" type="ORF">EV146_109249</name>
</gene>
<keyword evidence="1" id="KW-0946">Virion</keyword>
<organism evidence="1 2">
    <name type="scientific">Mesobacillus foraminis</name>
    <dbReference type="NCBI Taxonomy" id="279826"/>
    <lineage>
        <taxon>Bacteria</taxon>
        <taxon>Bacillati</taxon>
        <taxon>Bacillota</taxon>
        <taxon>Bacilli</taxon>
        <taxon>Bacillales</taxon>
        <taxon>Bacillaceae</taxon>
        <taxon>Mesobacillus</taxon>
    </lineage>
</organism>
<proteinExistence type="predicted"/>
<protein>
    <submittedName>
        <fullName evidence="1">Spore coat protein D</fullName>
    </submittedName>
</protein>
<dbReference type="OrthoDB" id="2455195at2"/>
<dbReference type="AlphaFoldDB" id="A0A4R2B8Q6"/>
<dbReference type="RefSeq" id="WP_121612052.1">
    <property type="nucleotide sequence ID" value="NZ_CP033044.1"/>
</dbReference>
<name>A0A4R2B8Q6_9BACI</name>
<dbReference type="Proteomes" id="UP000295689">
    <property type="component" value="Unassembled WGS sequence"/>
</dbReference>
<evidence type="ECO:0000313" key="1">
    <source>
        <dbReference type="EMBL" id="TCN23091.1"/>
    </source>
</evidence>
<dbReference type="Pfam" id="PF11122">
    <property type="entry name" value="Spore-coat_CotD"/>
    <property type="match status" value="1"/>
</dbReference>
<sequence length="89" mass="9861">MFCRPTKVLPAVVHPTKCCVNHSFSNNVVPHIHPSHTTNVHHTKFDHVHYFPHTQSSVNEVSHQHFYGGPRPPFGAFGPGPGAGPFFGR</sequence>
<comment type="caution">
    <text evidence="1">The sequence shown here is derived from an EMBL/GenBank/DDBJ whole genome shotgun (WGS) entry which is preliminary data.</text>
</comment>
<keyword evidence="2" id="KW-1185">Reference proteome</keyword>
<accession>A0A4R2B8Q6</accession>
<reference evidence="1 2" key="1">
    <citation type="journal article" date="2015" name="Stand. Genomic Sci.">
        <title>Genomic Encyclopedia of Bacterial and Archaeal Type Strains, Phase III: the genomes of soil and plant-associated and newly described type strains.</title>
        <authorList>
            <person name="Whitman W.B."/>
            <person name="Woyke T."/>
            <person name="Klenk H.P."/>
            <person name="Zhou Y."/>
            <person name="Lilburn T.G."/>
            <person name="Beck B.J."/>
            <person name="De Vos P."/>
            <person name="Vandamme P."/>
            <person name="Eisen J.A."/>
            <person name="Garrity G."/>
            <person name="Hugenholtz P."/>
            <person name="Kyrpides N.C."/>
        </authorList>
    </citation>
    <scope>NUCLEOTIDE SEQUENCE [LARGE SCALE GENOMIC DNA]</scope>
    <source>
        <strain evidence="1 2">CV53</strain>
    </source>
</reference>